<dbReference type="InterPro" id="IPR052559">
    <property type="entry name" value="V-haloperoxidase"/>
</dbReference>
<evidence type="ECO:0000259" key="2">
    <source>
        <dbReference type="Pfam" id="PF22778"/>
    </source>
</evidence>
<dbReference type="SUPFAM" id="SSF48317">
    <property type="entry name" value="Acid phosphatase/Vanadium-dependent haloperoxidase"/>
    <property type="match status" value="1"/>
</dbReference>
<dbReference type="InterPro" id="IPR036938">
    <property type="entry name" value="PAP2/HPO_sf"/>
</dbReference>
<dbReference type="Pfam" id="PF22778">
    <property type="entry name" value="VCPO_2nd"/>
    <property type="match status" value="1"/>
</dbReference>
<keyword evidence="3" id="KW-0575">Peroxidase</keyword>
<accession>A0A4U6QVP2</accession>
<feature type="domain" description="DUF6851" evidence="1">
    <location>
        <begin position="73"/>
        <end position="213"/>
    </location>
</feature>
<protein>
    <submittedName>
        <fullName evidence="3">Vanadium-dependent haloperoxidase</fullName>
    </submittedName>
</protein>
<dbReference type="InterPro" id="IPR055161">
    <property type="entry name" value="NapH1-like_2nd"/>
</dbReference>
<dbReference type="EMBL" id="SZYH01000002">
    <property type="protein sequence ID" value="TKV64302.1"/>
    <property type="molecule type" value="Genomic_DNA"/>
</dbReference>
<gene>
    <name evidence="3" type="ORF">FDP08_17975</name>
</gene>
<organism evidence="3 4">
    <name type="scientific">Marinobacter panjinensis</name>
    <dbReference type="NCBI Taxonomy" id="2576384"/>
    <lineage>
        <taxon>Bacteria</taxon>
        <taxon>Pseudomonadati</taxon>
        <taxon>Pseudomonadota</taxon>
        <taxon>Gammaproteobacteria</taxon>
        <taxon>Pseudomonadales</taxon>
        <taxon>Marinobacteraceae</taxon>
        <taxon>Marinobacter</taxon>
    </lineage>
</organism>
<evidence type="ECO:0000313" key="3">
    <source>
        <dbReference type="EMBL" id="TKV64302.1"/>
    </source>
</evidence>
<dbReference type="OrthoDB" id="9771961at2"/>
<dbReference type="AlphaFoldDB" id="A0A4U6QVP2"/>
<proteinExistence type="predicted"/>
<keyword evidence="4" id="KW-1185">Reference proteome</keyword>
<feature type="domain" description="Vanadium-dependent haloperoxidase NapH1-like second helical-bundle" evidence="2">
    <location>
        <begin position="319"/>
        <end position="486"/>
    </location>
</feature>
<dbReference type="GO" id="GO:0004601">
    <property type="term" value="F:peroxidase activity"/>
    <property type="evidence" value="ECO:0007669"/>
    <property type="project" value="UniProtKB-KW"/>
</dbReference>
<comment type="caution">
    <text evidence="3">The sequence shown here is derived from an EMBL/GenBank/DDBJ whole genome shotgun (WGS) entry which is preliminary data.</text>
</comment>
<evidence type="ECO:0000259" key="1">
    <source>
        <dbReference type="Pfam" id="PF21167"/>
    </source>
</evidence>
<sequence>MSKPELFHSLHPRILTLSLILCMVIIPAKANEHHDLANGNAAIEVVIPFAIPAIFEVSPTASDATLVLRATTLITNSWFDAVAPYHPTAVGVYSNLGRRPANESEDNTNLNIALLYASYHALNSLFPHRNSDWRAMLESVGLDPENTSTDLTEPAGIGNSAGMALVAARENDGMNQLGNEGDRTYHRAPYADYTDYAPVNTAYELSDPSRWQPAMTGSNGLFKIQQFVTPQMRLTEPYSYHNPKRFRARPPVKSNVRNYGAYRQQADEVLQASASMTDEQKAKAELFDNKINSLGFSAVFAAFSQQLSLAEFIQYDFLTNMAAFDTAIAIWQEKERFDAVRPFSAIAYIYGDELVTAWGGPGQGTVYDLKGSEWTSYLPVADHPEYPSASASFCAAHAEASRLYLGSDQLGYVVPVPQGSSRIEPGFTPTEDLELVFPTWSDFEQNCSMSRFWSGVHFLSSLPAGERIGNRVAGYAYRFLDAKLKGE</sequence>
<dbReference type="Pfam" id="PF21167">
    <property type="entry name" value="DUF6851"/>
    <property type="match status" value="1"/>
</dbReference>
<dbReference type="InterPro" id="IPR049283">
    <property type="entry name" value="DUF6851"/>
</dbReference>
<keyword evidence="3" id="KW-0560">Oxidoreductase</keyword>
<dbReference type="Gene3D" id="1.10.606.20">
    <property type="match status" value="1"/>
</dbReference>
<dbReference type="PANTHER" id="PTHR34599:SF2">
    <property type="entry name" value="TRAF-TYPE DOMAIN-CONTAINING PROTEIN"/>
    <property type="match status" value="1"/>
</dbReference>
<dbReference type="RefSeq" id="WP_137437665.1">
    <property type="nucleotide sequence ID" value="NZ_JANRHC010000003.1"/>
</dbReference>
<dbReference type="PANTHER" id="PTHR34599">
    <property type="entry name" value="PEROXIDASE-RELATED"/>
    <property type="match status" value="1"/>
</dbReference>
<reference evidence="3 4" key="1">
    <citation type="submission" date="2019-05" db="EMBL/GenBank/DDBJ databases">
        <title>Marinobacter panjinensis sp. nov., a moderately halophilic bacterium isolated from sea tidal flat environment.</title>
        <authorList>
            <person name="Yang W."/>
            <person name="An M."/>
            <person name="He W."/>
            <person name="Luo X."/>
            <person name="Zhu L."/>
            <person name="Chen G."/>
            <person name="Zhang Y."/>
            <person name="Wang Y."/>
        </authorList>
    </citation>
    <scope>NUCLEOTIDE SEQUENCE [LARGE SCALE GENOMIC DNA]</scope>
    <source>
        <strain evidence="3 4">PJ-16</strain>
    </source>
</reference>
<name>A0A4U6QVP2_9GAMM</name>
<dbReference type="Proteomes" id="UP000308488">
    <property type="component" value="Unassembled WGS sequence"/>
</dbReference>
<evidence type="ECO:0000313" key="4">
    <source>
        <dbReference type="Proteomes" id="UP000308488"/>
    </source>
</evidence>
<dbReference type="CDD" id="cd03398">
    <property type="entry name" value="PAP2_haloperoxidase"/>
    <property type="match status" value="1"/>
</dbReference>